<dbReference type="InterPro" id="IPR017881">
    <property type="entry name" value="NirD"/>
</dbReference>
<dbReference type="AlphaFoldDB" id="A0A3N0CIJ7"/>
<accession>A0A3N0CIJ7</accession>
<evidence type="ECO:0000256" key="1">
    <source>
        <dbReference type="ARBA" id="ARBA00023002"/>
    </source>
</evidence>
<dbReference type="Gene3D" id="2.102.10.10">
    <property type="entry name" value="Rieske [2Fe-2S] iron-sulphur domain"/>
    <property type="match status" value="1"/>
</dbReference>
<name>A0A3N0CIJ7_9ACTN</name>
<dbReference type="InterPro" id="IPR012748">
    <property type="entry name" value="Rieske-like_NirD"/>
</dbReference>
<dbReference type="GO" id="GO:0051537">
    <property type="term" value="F:2 iron, 2 sulfur cluster binding"/>
    <property type="evidence" value="ECO:0007669"/>
    <property type="project" value="InterPro"/>
</dbReference>
<keyword evidence="1" id="KW-0560">Oxidoreductase</keyword>
<dbReference type="EMBL" id="RJSE01000007">
    <property type="protein sequence ID" value="RNL63264.1"/>
    <property type="molecule type" value="Genomic_DNA"/>
</dbReference>
<comment type="caution">
    <text evidence="4">The sequence shown here is derived from an EMBL/GenBank/DDBJ whole genome shotgun (WGS) entry which is preliminary data.</text>
</comment>
<dbReference type="PANTHER" id="PTHR40562:SF1">
    <property type="entry name" value="NITRITE REDUCTASE (NADH) SMALL SUBUNIT"/>
    <property type="match status" value="1"/>
</dbReference>
<protein>
    <submittedName>
        <fullName evidence="4">Nitrite reductase small subunit NirD</fullName>
    </submittedName>
</protein>
<sequence length="124" mass="13169">MSAWVSVCTKGQLISERGVAVLVHDQQVALFRVTGADGSDFVYAVGHRDPFADANVIARGIVGSVGSGSEQRDTVASPMYKHVFDLATGECLTDPSERIPVYRTWIAGGVVYVHPVPLAPSLVA</sequence>
<evidence type="ECO:0000313" key="4">
    <source>
        <dbReference type="EMBL" id="RNL63264.1"/>
    </source>
</evidence>
<proteinExistence type="predicted"/>
<keyword evidence="2" id="KW-0534">Nitrate assimilation</keyword>
<dbReference type="Pfam" id="PF13806">
    <property type="entry name" value="Rieske_2"/>
    <property type="match status" value="1"/>
</dbReference>
<dbReference type="GO" id="GO:0042128">
    <property type="term" value="P:nitrate assimilation"/>
    <property type="evidence" value="ECO:0007669"/>
    <property type="project" value="UniProtKB-KW"/>
</dbReference>
<dbReference type="SUPFAM" id="SSF50022">
    <property type="entry name" value="ISP domain"/>
    <property type="match status" value="1"/>
</dbReference>
<evidence type="ECO:0000313" key="5">
    <source>
        <dbReference type="Proteomes" id="UP000267128"/>
    </source>
</evidence>
<evidence type="ECO:0000259" key="3">
    <source>
        <dbReference type="Pfam" id="PF13806"/>
    </source>
</evidence>
<gene>
    <name evidence="4" type="primary">nirD</name>
    <name evidence="4" type="ORF">EFK50_16365</name>
</gene>
<dbReference type="RefSeq" id="WP_123228557.1">
    <property type="nucleotide sequence ID" value="NZ_RJSE01000007.1"/>
</dbReference>
<dbReference type="PROSITE" id="PS51300">
    <property type="entry name" value="NIRD"/>
    <property type="match status" value="1"/>
</dbReference>
<keyword evidence="5" id="KW-1185">Reference proteome</keyword>
<dbReference type="InterPro" id="IPR036922">
    <property type="entry name" value="Rieske_2Fe-2S_sf"/>
</dbReference>
<evidence type="ECO:0000256" key="2">
    <source>
        <dbReference type="ARBA" id="ARBA00023063"/>
    </source>
</evidence>
<organism evidence="4 5">
    <name type="scientific">Nocardioides marmoriginsengisoli</name>
    <dbReference type="NCBI Taxonomy" id="661483"/>
    <lineage>
        <taxon>Bacteria</taxon>
        <taxon>Bacillati</taxon>
        <taxon>Actinomycetota</taxon>
        <taxon>Actinomycetes</taxon>
        <taxon>Propionibacteriales</taxon>
        <taxon>Nocardioidaceae</taxon>
        <taxon>Nocardioides</taxon>
    </lineage>
</organism>
<dbReference type="NCBIfam" id="TIGR02378">
    <property type="entry name" value="nirD_assim_sml"/>
    <property type="match status" value="1"/>
</dbReference>
<reference evidence="4 5" key="1">
    <citation type="submission" date="2018-11" db="EMBL/GenBank/DDBJ databases">
        <authorList>
            <person name="Li F."/>
        </authorList>
    </citation>
    <scope>NUCLEOTIDE SEQUENCE [LARGE SCALE GENOMIC DNA]</scope>
    <source>
        <strain evidence="4 5">Gsoil 097</strain>
    </source>
</reference>
<feature type="domain" description="Rieske-like [2Fe-2S]" evidence="3">
    <location>
        <begin position="4"/>
        <end position="113"/>
    </location>
</feature>
<dbReference type="OrthoDB" id="3213360at2"/>
<dbReference type="Proteomes" id="UP000267128">
    <property type="component" value="Unassembled WGS sequence"/>
</dbReference>
<dbReference type="PANTHER" id="PTHR40562">
    <property type="match status" value="1"/>
</dbReference>
<dbReference type="GO" id="GO:0008942">
    <property type="term" value="F:nitrite reductase [NAD(P)H] activity"/>
    <property type="evidence" value="ECO:0007669"/>
    <property type="project" value="InterPro"/>
</dbReference>